<dbReference type="InterPro" id="IPR005119">
    <property type="entry name" value="LysR_subst-bd"/>
</dbReference>
<dbReference type="PROSITE" id="PS50931">
    <property type="entry name" value="HTH_LYSR"/>
    <property type="match status" value="1"/>
</dbReference>
<sequence length="312" mass="34015">MDFIKTKLSDGLIMEGRMQDIKPLLVFAAVLEHGSMNAAAAALGMTPSAVSQHVGRLERQYSVKLLNRSTRRMAPTEAGRALAASCTCLLACADDAFAMLENVKTEIGGEIKIALPSGIAAHPALHNSLRRLKAEHPAIRPLLLFGDSLLDLQRDTVDIALRGGEHALDDENLVARFLTRQQWRICASPAYLAAHTVEKPQDLAALDWLYYAPANLPMHRGTDFFTLHIGQGLHCSQLGALTELVKAGLGMAIFLDGDVAADLASGRLKALLPDWRLPEIDVYAVTPYRVQSATTETVLRILLEEFGRFEAV</sequence>
<keyword evidence="3" id="KW-0238">DNA-binding</keyword>
<dbReference type="FunFam" id="1.10.10.10:FF:000001">
    <property type="entry name" value="LysR family transcriptional regulator"/>
    <property type="match status" value="1"/>
</dbReference>
<dbReference type="AlphaFoldDB" id="D4DMN1"/>
<dbReference type="Pfam" id="PF03466">
    <property type="entry name" value="LysR_substrate"/>
    <property type="match status" value="1"/>
</dbReference>
<dbReference type="GO" id="GO:0006351">
    <property type="term" value="P:DNA-templated transcription"/>
    <property type="evidence" value="ECO:0007669"/>
    <property type="project" value="TreeGrafter"/>
</dbReference>
<organism evidence="6 7">
    <name type="scientific">Neisseria elongata subsp. glycolytica ATCC 29315</name>
    <dbReference type="NCBI Taxonomy" id="546263"/>
    <lineage>
        <taxon>Bacteria</taxon>
        <taxon>Pseudomonadati</taxon>
        <taxon>Pseudomonadota</taxon>
        <taxon>Betaproteobacteria</taxon>
        <taxon>Neisseriales</taxon>
        <taxon>Neisseriaceae</taxon>
        <taxon>Neisseria</taxon>
    </lineage>
</organism>
<dbReference type="Gene3D" id="1.10.10.10">
    <property type="entry name" value="Winged helix-like DNA-binding domain superfamily/Winged helix DNA-binding domain"/>
    <property type="match status" value="1"/>
</dbReference>
<evidence type="ECO:0000256" key="2">
    <source>
        <dbReference type="ARBA" id="ARBA00023015"/>
    </source>
</evidence>
<evidence type="ECO:0000313" key="6">
    <source>
        <dbReference type="EMBL" id="EFE50948.1"/>
    </source>
</evidence>
<dbReference type="InterPro" id="IPR058163">
    <property type="entry name" value="LysR-type_TF_proteobact-type"/>
</dbReference>
<keyword evidence="2" id="KW-0805">Transcription regulation</keyword>
<dbReference type="GO" id="GO:0043565">
    <property type="term" value="F:sequence-specific DNA binding"/>
    <property type="evidence" value="ECO:0007669"/>
    <property type="project" value="TreeGrafter"/>
</dbReference>
<dbReference type="CDD" id="cd08422">
    <property type="entry name" value="PBP2_CrgA_like"/>
    <property type="match status" value="1"/>
</dbReference>
<comment type="similarity">
    <text evidence="1">Belongs to the LysR transcriptional regulatory family.</text>
</comment>
<dbReference type="InterPro" id="IPR000847">
    <property type="entry name" value="LysR_HTH_N"/>
</dbReference>
<proteinExistence type="inferred from homology"/>
<dbReference type="SUPFAM" id="SSF46785">
    <property type="entry name" value="Winged helix' DNA-binding domain"/>
    <property type="match status" value="1"/>
</dbReference>
<evidence type="ECO:0000313" key="7">
    <source>
        <dbReference type="Proteomes" id="UP000005536"/>
    </source>
</evidence>
<dbReference type="PANTHER" id="PTHR30537:SF30">
    <property type="entry name" value="TRANSCRIPTIONAL REGULATOR-RELATED"/>
    <property type="match status" value="1"/>
</dbReference>
<comment type="caution">
    <text evidence="6">The sequence shown here is derived from an EMBL/GenBank/DDBJ whole genome shotgun (WGS) entry which is preliminary data.</text>
</comment>
<dbReference type="EMBL" id="ADBF01000006">
    <property type="protein sequence ID" value="EFE50948.1"/>
    <property type="molecule type" value="Genomic_DNA"/>
</dbReference>
<dbReference type="GO" id="GO:0003700">
    <property type="term" value="F:DNA-binding transcription factor activity"/>
    <property type="evidence" value="ECO:0007669"/>
    <property type="project" value="InterPro"/>
</dbReference>
<evidence type="ECO:0000256" key="1">
    <source>
        <dbReference type="ARBA" id="ARBA00009437"/>
    </source>
</evidence>
<dbReference type="SUPFAM" id="SSF53850">
    <property type="entry name" value="Periplasmic binding protein-like II"/>
    <property type="match status" value="1"/>
</dbReference>
<reference evidence="6 7" key="1">
    <citation type="submission" date="2010-02" db="EMBL/GenBank/DDBJ databases">
        <authorList>
            <person name="Weinstock G."/>
            <person name="Sodergren E."/>
            <person name="Clifton S."/>
            <person name="Fulton L."/>
            <person name="Fulton B."/>
            <person name="Courtney L."/>
            <person name="Fronick C."/>
            <person name="Harrison M."/>
            <person name="Strong C."/>
            <person name="Farmer C."/>
            <person name="Delahaunty K."/>
            <person name="Markovic C."/>
            <person name="Hall O."/>
            <person name="Minx P."/>
            <person name="Tomlinson C."/>
            <person name="Mitreva M."/>
            <person name="Nelson J."/>
            <person name="Hou S."/>
            <person name="Wollam A."/>
            <person name="Pepin K.H."/>
            <person name="Johnson M."/>
            <person name="Bhonagiri V."/>
            <person name="Zhang X."/>
            <person name="Suruliraj S."/>
            <person name="Warren W."/>
            <person name="Chinwalla A."/>
            <person name="Mardis E.R."/>
            <person name="Wilson R.K."/>
        </authorList>
    </citation>
    <scope>NUCLEOTIDE SEQUENCE [LARGE SCALE GENOMIC DNA]</scope>
    <source>
        <strain evidence="6 7">ATCC 29315</strain>
    </source>
</reference>
<protein>
    <submittedName>
        <fullName evidence="6">LysR substrate binding domain protein</fullName>
    </submittedName>
</protein>
<evidence type="ECO:0000259" key="5">
    <source>
        <dbReference type="PROSITE" id="PS50931"/>
    </source>
</evidence>
<evidence type="ECO:0000256" key="3">
    <source>
        <dbReference type="ARBA" id="ARBA00023125"/>
    </source>
</evidence>
<dbReference type="Gene3D" id="3.40.190.290">
    <property type="match status" value="1"/>
</dbReference>
<dbReference type="STRING" id="546263.NELON_02445"/>
<dbReference type="InterPro" id="IPR036390">
    <property type="entry name" value="WH_DNA-bd_sf"/>
</dbReference>
<name>D4DMN1_NEIEG</name>
<accession>D4DMN1</accession>
<dbReference type="InterPro" id="IPR036388">
    <property type="entry name" value="WH-like_DNA-bd_sf"/>
</dbReference>
<dbReference type="PANTHER" id="PTHR30537">
    <property type="entry name" value="HTH-TYPE TRANSCRIPTIONAL REGULATOR"/>
    <property type="match status" value="1"/>
</dbReference>
<keyword evidence="4" id="KW-0804">Transcription</keyword>
<feature type="domain" description="HTH lysR-type" evidence="5">
    <location>
        <begin position="19"/>
        <end position="76"/>
    </location>
</feature>
<gene>
    <name evidence="6" type="ORF">NEIELOOT_00299</name>
</gene>
<dbReference type="Proteomes" id="UP000005536">
    <property type="component" value="Unassembled WGS sequence"/>
</dbReference>
<evidence type="ECO:0000256" key="4">
    <source>
        <dbReference type="ARBA" id="ARBA00023163"/>
    </source>
</evidence>
<dbReference type="Pfam" id="PF00126">
    <property type="entry name" value="HTH_1"/>
    <property type="match status" value="1"/>
</dbReference>